<dbReference type="HOGENOM" id="CLU_2505610_0_0_5"/>
<proteinExistence type="predicted"/>
<dbReference type="Proteomes" id="UP000006512">
    <property type="component" value="Unassembled WGS sequence"/>
</dbReference>
<dbReference type="STRING" id="715226.ABI_26430"/>
<evidence type="ECO:0000313" key="2">
    <source>
        <dbReference type="Proteomes" id="UP000006512"/>
    </source>
</evidence>
<name>F4QPH0_9CAUL</name>
<sequence>MLILALGINTFLVINAPDPPPSGYTLEEAAIALKTGKVELQNGRTLTTTTATTTPSFVSQPARGPFGMMSAALEQKAGGAAGRPG</sequence>
<keyword evidence="2" id="KW-1185">Reference proteome</keyword>
<reference evidence="2" key="1">
    <citation type="submission" date="2011-03" db="EMBL/GenBank/DDBJ databases">
        <title>Draft genome sequence of Brevundimonas diminuta.</title>
        <authorList>
            <person name="Brown P.J.B."/>
            <person name="Buechlein A."/>
            <person name="Hemmerich C."/>
            <person name="Brun Y.V."/>
        </authorList>
    </citation>
    <scope>NUCLEOTIDE SEQUENCE [LARGE SCALE GENOMIC DNA]</scope>
    <source>
        <strain evidence="2">C19</strain>
    </source>
</reference>
<accession>F4QPH0</accession>
<protein>
    <submittedName>
        <fullName evidence="1">Uncharacterized protein</fullName>
    </submittedName>
</protein>
<dbReference type="AlphaFoldDB" id="F4QPH0"/>
<evidence type="ECO:0000313" key="1">
    <source>
        <dbReference type="EMBL" id="EGF91228.1"/>
    </source>
</evidence>
<gene>
    <name evidence="1" type="ORF">ABI_26430</name>
</gene>
<dbReference type="EMBL" id="GL883078">
    <property type="protein sequence ID" value="EGF91228.1"/>
    <property type="molecule type" value="Genomic_DNA"/>
</dbReference>
<organism evidence="1 2">
    <name type="scientific">Asticcacaulis biprosthecium C19</name>
    <dbReference type="NCBI Taxonomy" id="715226"/>
    <lineage>
        <taxon>Bacteria</taxon>
        <taxon>Pseudomonadati</taxon>
        <taxon>Pseudomonadota</taxon>
        <taxon>Alphaproteobacteria</taxon>
        <taxon>Caulobacterales</taxon>
        <taxon>Caulobacteraceae</taxon>
        <taxon>Asticcacaulis</taxon>
    </lineage>
</organism>
<dbReference type="eggNOG" id="COG2205">
    <property type="taxonomic scope" value="Bacteria"/>
</dbReference>